<accession>A0ABD2AW73</accession>
<dbReference type="Proteomes" id="UP001607303">
    <property type="component" value="Unassembled WGS sequence"/>
</dbReference>
<sequence length="59" mass="6582">MSHRLLREEEICNGSKIVSIKVDAVVSAVSEVPFQIDEAKVALDQTKNNPKVMFILRAI</sequence>
<dbReference type="AlphaFoldDB" id="A0ABD2AW73"/>
<name>A0ABD2AW73_VESMC</name>
<proteinExistence type="predicted"/>
<comment type="caution">
    <text evidence="1">The sequence shown here is derived from an EMBL/GenBank/DDBJ whole genome shotgun (WGS) entry which is preliminary data.</text>
</comment>
<dbReference type="EMBL" id="JAYRBN010000112">
    <property type="protein sequence ID" value="KAL2724869.1"/>
    <property type="molecule type" value="Genomic_DNA"/>
</dbReference>
<reference evidence="1 2" key="1">
    <citation type="journal article" date="2024" name="Ann. Entomol. Soc. Am.">
        <title>Genomic analyses of the southern and eastern yellowjacket wasps (Hymenoptera: Vespidae) reveal evolutionary signatures of social life.</title>
        <authorList>
            <person name="Catto M.A."/>
            <person name="Caine P.B."/>
            <person name="Orr S.E."/>
            <person name="Hunt B.G."/>
            <person name="Goodisman M.A.D."/>
        </authorList>
    </citation>
    <scope>NUCLEOTIDE SEQUENCE [LARGE SCALE GENOMIC DNA]</scope>
    <source>
        <strain evidence="1">232</strain>
        <tissue evidence="1">Head and thorax</tissue>
    </source>
</reference>
<evidence type="ECO:0000313" key="1">
    <source>
        <dbReference type="EMBL" id="KAL2724869.1"/>
    </source>
</evidence>
<gene>
    <name evidence="1" type="ORF">V1477_018730</name>
</gene>
<organism evidence="1 2">
    <name type="scientific">Vespula maculifrons</name>
    <name type="common">Eastern yellow jacket</name>
    <name type="synonym">Wasp</name>
    <dbReference type="NCBI Taxonomy" id="7453"/>
    <lineage>
        <taxon>Eukaryota</taxon>
        <taxon>Metazoa</taxon>
        <taxon>Ecdysozoa</taxon>
        <taxon>Arthropoda</taxon>
        <taxon>Hexapoda</taxon>
        <taxon>Insecta</taxon>
        <taxon>Pterygota</taxon>
        <taxon>Neoptera</taxon>
        <taxon>Endopterygota</taxon>
        <taxon>Hymenoptera</taxon>
        <taxon>Apocrita</taxon>
        <taxon>Aculeata</taxon>
        <taxon>Vespoidea</taxon>
        <taxon>Vespidae</taxon>
        <taxon>Vespinae</taxon>
        <taxon>Vespula</taxon>
    </lineage>
</organism>
<evidence type="ECO:0000313" key="2">
    <source>
        <dbReference type="Proteomes" id="UP001607303"/>
    </source>
</evidence>
<protein>
    <submittedName>
        <fullName evidence="1">Uncharacterized protein</fullName>
    </submittedName>
</protein>
<keyword evidence="2" id="KW-1185">Reference proteome</keyword>